<dbReference type="Proteomes" id="UP000799779">
    <property type="component" value="Unassembled WGS sequence"/>
</dbReference>
<proteinExistence type="inferred from homology"/>
<feature type="region of interest" description="Disordered" evidence="7">
    <location>
        <begin position="159"/>
        <end position="182"/>
    </location>
</feature>
<evidence type="ECO:0000256" key="5">
    <source>
        <dbReference type="ARBA" id="ARBA00023163"/>
    </source>
</evidence>
<dbReference type="GO" id="GO:0006384">
    <property type="term" value="P:transcription initiation at RNA polymerase III promoter"/>
    <property type="evidence" value="ECO:0007669"/>
    <property type="project" value="InterPro"/>
</dbReference>
<evidence type="ECO:0000256" key="6">
    <source>
        <dbReference type="ARBA" id="ARBA00023242"/>
    </source>
</evidence>
<evidence type="ECO:0000256" key="3">
    <source>
        <dbReference type="ARBA" id="ARBA00016672"/>
    </source>
</evidence>
<gene>
    <name evidence="8" type="ORF">P154DRAFT_516860</name>
</gene>
<comment type="subcellular location">
    <subcellularLocation>
        <location evidence="1">Nucleus</location>
    </subcellularLocation>
</comment>
<evidence type="ECO:0000313" key="8">
    <source>
        <dbReference type="EMBL" id="KAF2008140.1"/>
    </source>
</evidence>
<keyword evidence="4" id="KW-0240">DNA-directed RNA polymerase</keyword>
<dbReference type="InterPro" id="IPR010997">
    <property type="entry name" value="HRDC-like_sf"/>
</dbReference>
<evidence type="ECO:0000256" key="2">
    <source>
        <dbReference type="ARBA" id="ARBA00006898"/>
    </source>
</evidence>
<sequence>MKIKEVQTALLSNHEVLLHLQELDAEYTGTDGTGRARKKPKGVSDILQDGQIYLTNPDAPIANVAETHPNRPMTLYKGPHSLFRALSPKYRLNRQEFLQIYNIRPRTGIALDLIIEESESRFTETERLDILNIITSVFDEEESGIPAGVEDQEMEKVANKLLGAKKRGRKGKRKGKKEDTGP</sequence>
<reference evidence="8" key="1">
    <citation type="journal article" date="2020" name="Stud. Mycol.">
        <title>101 Dothideomycetes genomes: a test case for predicting lifestyles and emergence of pathogens.</title>
        <authorList>
            <person name="Haridas S."/>
            <person name="Albert R."/>
            <person name="Binder M."/>
            <person name="Bloem J."/>
            <person name="Labutti K."/>
            <person name="Salamov A."/>
            <person name="Andreopoulos B."/>
            <person name="Baker S."/>
            <person name="Barry K."/>
            <person name="Bills G."/>
            <person name="Bluhm B."/>
            <person name="Cannon C."/>
            <person name="Castanera R."/>
            <person name="Culley D."/>
            <person name="Daum C."/>
            <person name="Ezra D."/>
            <person name="Gonzalez J."/>
            <person name="Henrissat B."/>
            <person name="Kuo A."/>
            <person name="Liang C."/>
            <person name="Lipzen A."/>
            <person name="Lutzoni F."/>
            <person name="Magnuson J."/>
            <person name="Mondo S."/>
            <person name="Nolan M."/>
            <person name="Ohm R."/>
            <person name="Pangilinan J."/>
            <person name="Park H.-J."/>
            <person name="Ramirez L."/>
            <person name="Alfaro M."/>
            <person name="Sun H."/>
            <person name="Tritt A."/>
            <person name="Yoshinaga Y."/>
            <person name="Zwiers L.-H."/>
            <person name="Turgeon B."/>
            <person name="Goodwin S."/>
            <person name="Spatafora J."/>
            <person name="Crous P."/>
            <person name="Grigoriev I."/>
        </authorList>
    </citation>
    <scope>NUCLEOTIDE SEQUENCE</scope>
    <source>
        <strain evidence="8">CBS 123094</strain>
    </source>
</reference>
<keyword evidence="9" id="KW-1185">Reference proteome</keyword>
<dbReference type="GO" id="GO:0005666">
    <property type="term" value="C:RNA polymerase III complex"/>
    <property type="evidence" value="ECO:0007669"/>
    <property type="project" value="InterPro"/>
</dbReference>
<name>A0A6A5X5D9_9PLEO</name>
<protein>
    <recommendedName>
        <fullName evidence="3">DNA-directed RNA polymerase III subunit RPC9</fullName>
    </recommendedName>
</protein>
<dbReference type="Pfam" id="PF03874">
    <property type="entry name" value="RNA_pol_Rpb4"/>
    <property type="match status" value="1"/>
</dbReference>
<evidence type="ECO:0000256" key="1">
    <source>
        <dbReference type="ARBA" id="ARBA00004123"/>
    </source>
</evidence>
<dbReference type="PANTHER" id="PTHR15561">
    <property type="entry name" value="CALCITONIN GENE-RELATED PEPTIDE-RECEPTOR COMPONENT PROTEIN"/>
    <property type="match status" value="1"/>
</dbReference>
<dbReference type="InterPro" id="IPR038324">
    <property type="entry name" value="Rpb4/RPC9_sf"/>
</dbReference>
<dbReference type="InterPro" id="IPR038846">
    <property type="entry name" value="RPC9"/>
</dbReference>
<dbReference type="PANTHER" id="PTHR15561:SF0">
    <property type="entry name" value="DNA-DIRECTED RNA POLYMERASE III SUBUNIT RPC9"/>
    <property type="match status" value="1"/>
</dbReference>
<dbReference type="InterPro" id="IPR005574">
    <property type="entry name" value="Rpb4/RPC9"/>
</dbReference>
<evidence type="ECO:0000313" key="9">
    <source>
        <dbReference type="Proteomes" id="UP000799779"/>
    </source>
</evidence>
<keyword evidence="5" id="KW-0804">Transcription</keyword>
<accession>A0A6A5X5D9</accession>
<comment type="similarity">
    <text evidence="2">Belongs to the eukaryotic RPC9 RNA polymerase subunit family.</text>
</comment>
<feature type="compositionally biased region" description="Basic residues" evidence="7">
    <location>
        <begin position="163"/>
        <end position="175"/>
    </location>
</feature>
<dbReference type="OrthoDB" id="1746530at2759"/>
<dbReference type="Gene3D" id="1.20.1250.40">
    <property type="match status" value="1"/>
</dbReference>
<keyword evidence="6" id="KW-0539">Nucleus</keyword>
<organism evidence="8 9">
    <name type="scientific">Amniculicola lignicola CBS 123094</name>
    <dbReference type="NCBI Taxonomy" id="1392246"/>
    <lineage>
        <taxon>Eukaryota</taxon>
        <taxon>Fungi</taxon>
        <taxon>Dikarya</taxon>
        <taxon>Ascomycota</taxon>
        <taxon>Pezizomycotina</taxon>
        <taxon>Dothideomycetes</taxon>
        <taxon>Pleosporomycetidae</taxon>
        <taxon>Pleosporales</taxon>
        <taxon>Amniculicolaceae</taxon>
        <taxon>Amniculicola</taxon>
    </lineage>
</organism>
<dbReference type="SUPFAM" id="SSF47819">
    <property type="entry name" value="HRDC-like"/>
    <property type="match status" value="1"/>
</dbReference>
<dbReference type="EMBL" id="ML977556">
    <property type="protein sequence ID" value="KAF2008140.1"/>
    <property type="molecule type" value="Genomic_DNA"/>
</dbReference>
<evidence type="ECO:0000256" key="4">
    <source>
        <dbReference type="ARBA" id="ARBA00022478"/>
    </source>
</evidence>
<dbReference type="GO" id="GO:0000166">
    <property type="term" value="F:nucleotide binding"/>
    <property type="evidence" value="ECO:0007669"/>
    <property type="project" value="InterPro"/>
</dbReference>
<dbReference type="AlphaFoldDB" id="A0A6A5X5D9"/>
<evidence type="ECO:0000256" key="7">
    <source>
        <dbReference type="SAM" id="MobiDB-lite"/>
    </source>
</evidence>